<organism evidence="2 3">
    <name type="scientific">Cytospora mali</name>
    <name type="common">Apple Valsa canker fungus</name>
    <name type="synonym">Valsa mali</name>
    <dbReference type="NCBI Taxonomy" id="578113"/>
    <lineage>
        <taxon>Eukaryota</taxon>
        <taxon>Fungi</taxon>
        <taxon>Dikarya</taxon>
        <taxon>Ascomycota</taxon>
        <taxon>Pezizomycotina</taxon>
        <taxon>Sordariomycetes</taxon>
        <taxon>Sordariomycetidae</taxon>
        <taxon>Diaporthales</taxon>
        <taxon>Cytosporaceae</taxon>
        <taxon>Cytospora</taxon>
    </lineage>
</organism>
<sequence>MSPPYSNAPPRFDNQQPQGYHGRSRRPTKYENPRQPPVRPSHSTNYAPETDIKARKQSSDMYAKKTIREAEKVSKDARKKVALGQSEDFDEIRARAINKAREESRRRPEPSSSRPFGNSNYPAPLTVRKDYHHTAMPSSSQGAAYPDLRHHPAMRSDVAVAATYEGFTAGVNYDEGTRRFQDNTVRLGAASHPNRYRIDHPVRDQRQYATRVDVDRYHQQQPLAASYGGYSVGESSRARPIDSPPESEISAFNITQKLPYTYSRR</sequence>
<reference evidence="3" key="1">
    <citation type="submission" date="2014-12" db="EMBL/GenBank/DDBJ databases">
        <title>Genome Sequence of Valsa Canker Pathogens Uncovers a Specific Adaption of Colonization on Woody Bark.</title>
        <authorList>
            <person name="Yin Z."/>
            <person name="Liu H."/>
            <person name="Gao X."/>
            <person name="Li Z."/>
            <person name="Song N."/>
            <person name="Ke X."/>
            <person name="Dai Q."/>
            <person name="Wu Y."/>
            <person name="Sun Y."/>
            <person name="Xu J.-R."/>
            <person name="Kang Z.K."/>
            <person name="Wang L."/>
            <person name="Huang L."/>
        </authorList>
    </citation>
    <scope>NUCLEOTIDE SEQUENCE [LARGE SCALE GENOMIC DNA]</scope>
    <source>
        <strain evidence="3">SXYL134</strain>
    </source>
</reference>
<feature type="region of interest" description="Disordered" evidence="1">
    <location>
        <begin position="1"/>
        <end position="147"/>
    </location>
</feature>
<dbReference type="EMBL" id="KN714697">
    <property type="protein sequence ID" value="KUI57248.1"/>
    <property type="molecule type" value="Genomic_DNA"/>
</dbReference>
<keyword evidence="3" id="KW-1185">Reference proteome</keyword>
<dbReference type="AlphaFoldDB" id="A0A194V009"/>
<evidence type="ECO:0000256" key="1">
    <source>
        <dbReference type="SAM" id="MobiDB-lite"/>
    </source>
</evidence>
<proteinExistence type="predicted"/>
<protein>
    <submittedName>
        <fullName evidence="2">Uncharacterized protein</fullName>
    </submittedName>
</protein>
<gene>
    <name evidence="2" type="ORF">VP1G_04529</name>
</gene>
<evidence type="ECO:0000313" key="2">
    <source>
        <dbReference type="EMBL" id="KUI57248.1"/>
    </source>
</evidence>
<feature type="compositionally biased region" description="Basic and acidic residues" evidence="1">
    <location>
        <begin position="91"/>
        <end position="109"/>
    </location>
</feature>
<name>A0A194V009_CYTMA</name>
<accession>A0A194V009</accession>
<evidence type="ECO:0000313" key="3">
    <source>
        <dbReference type="Proteomes" id="UP000078576"/>
    </source>
</evidence>
<dbReference type="Proteomes" id="UP000078576">
    <property type="component" value="Unassembled WGS sequence"/>
</dbReference>
<feature type="region of interest" description="Disordered" evidence="1">
    <location>
        <begin position="214"/>
        <end position="250"/>
    </location>
</feature>
<dbReference type="OrthoDB" id="10479959at2759"/>
<feature type="compositionally biased region" description="Basic and acidic residues" evidence="1">
    <location>
        <begin position="50"/>
        <end position="76"/>
    </location>
</feature>